<reference evidence="10 11" key="1">
    <citation type="journal article" date="2015" name="Biotechnol. Bioeng.">
        <title>Genome sequence and phenotypic characterization of Caulobacter segnis.</title>
        <authorList>
            <person name="Patel S."/>
            <person name="Fletcher B."/>
            <person name="Scott D.C."/>
            <person name="Ely B."/>
        </authorList>
    </citation>
    <scope>NUCLEOTIDE SEQUENCE [LARGE SCALE GENOMIC DNA]</scope>
    <source>
        <strain evidence="10 11">ERI-2</strain>
    </source>
</reference>
<protein>
    <submittedName>
        <fullName evidence="10">Cell division protein DivIB</fullName>
    </submittedName>
</protein>
<comment type="caution">
    <text evidence="10">The sequence shown here is derived from an EMBL/GenBank/DDBJ whole genome shotgun (WGS) entry which is preliminary data.</text>
</comment>
<name>A0A162L1Z1_9CLOT</name>
<dbReference type="InterPro" id="IPR034746">
    <property type="entry name" value="POTRA"/>
</dbReference>
<dbReference type="PANTHER" id="PTHR37820">
    <property type="entry name" value="CELL DIVISION PROTEIN DIVIB"/>
    <property type="match status" value="1"/>
</dbReference>
<evidence type="ECO:0000256" key="8">
    <source>
        <dbReference type="SAM" id="Phobius"/>
    </source>
</evidence>
<keyword evidence="5 8" id="KW-1133">Transmembrane helix</keyword>
<keyword evidence="4 8" id="KW-0812">Transmembrane</keyword>
<evidence type="ECO:0000256" key="2">
    <source>
        <dbReference type="ARBA" id="ARBA00022475"/>
    </source>
</evidence>
<keyword evidence="7" id="KW-0131">Cell cycle</keyword>
<dbReference type="PATRIC" id="fig|1538.10.peg.3663"/>
<evidence type="ECO:0000256" key="5">
    <source>
        <dbReference type="ARBA" id="ARBA00022989"/>
    </source>
</evidence>
<accession>A0A162L1Z1</accession>
<dbReference type="PANTHER" id="PTHR37820:SF1">
    <property type="entry name" value="CELL DIVISION PROTEIN FTSQ"/>
    <property type="match status" value="1"/>
</dbReference>
<evidence type="ECO:0000256" key="7">
    <source>
        <dbReference type="ARBA" id="ARBA00023306"/>
    </source>
</evidence>
<dbReference type="InterPro" id="IPR050487">
    <property type="entry name" value="FtsQ_DivIB"/>
</dbReference>
<feature type="transmembrane region" description="Helical" evidence="8">
    <location>
        <begin position="25"/>
        <end position="46"/>
    </location>
</feature>
<evidence type="ECO:0000256" key="3">
    <source>
        <dbReference type="ARBA" id="ARBA00022618"/>
    </source>
</evidence>
<sequence>MSHIITKTDNELILKRRKKVKVKRVLMLMVFLIALFFTLCLKLPYFNIKYIKVYGNKSISSNSIIEDSKVYGGNNIFYINLKDASENILKNPYIEDVDIGRKLPGTININVKEREATFYIESNKEYFIIDKNGVLLQRRDNISNMKLVKLNGIDCSKVKLGECILNKDDNKIEAVTTLGSIIQNNKLPFEITYMDVSNSVDIKIYFKNMCVELGQGDNLGKKVNRALNIMLNEKLGSARGYIDIRFDGNPVFHIEN</sequence>
<keyword evidence="2" id="KW-1003">Cell membrane</keyword>
<dbReference type="OrthoDB" id="1953902at2"/>
<dbReference type="GO" id="GO:0051301">
    <property type="term" value="P:cell division"/>
    <property type="evidence" value="ECO:0007669"/>
    <property type="project" value="UniProtKB-KW"/>
</dbReference>
<dbReference type="Pfam" id="PF03799">
    <property type="entry name" value="FtsQ_DivIB_C"/>
    <property type="match status" value="1"/>
</dbReference>
<dbReference type="InterPro" id="IPR005548">
    <property type="entry name" value="Cell_div_FtsQ/DivIB_C"/>
</dbReference>
<dbReference type="Gene3D" id="3.10.20.310">
    <property type="entry name" value="membrane protein fhac"/>
    <property type="match status" value="1"/>
</dbReference>
<evidence type="ECO:0000313" key="10">
    <source>
        <dbReference type="EMBL" id="OAA83258.1"/>
    </source>
</evidence>
<evidence type="ECO:0000313" key="11">
    <source>
        <dbReference type="Proteomes" id="UP000077407"/>
    </source>
</evidence>
<evidence type="ECO:0000256" key="1">
    <source>
        <dbReference type="ARBA" id="ARBA00004370"/>
    </source>
</evidence>
<feature type="domain" description="POTRA" evidence="9">
    <location>
        <begin position="46"/>
        <end position="114"/>
    </location>
</feature>
<keyword evidence="3 10" id="KW-0132">Cell division</keyword>
<dbReference type="AlphaFoldDB" id="A0A162L1Z1"/>
<dbReference type="Proteomes" id="UP000077407">
    <property type="component" value="Unassembled WGS sequence"/>
</dbReference>
<dbReference type="PROSITE" id="PS51779">
    <property type="entry name" value="POTRA"/>
    <property type="match status" value="1"/>
</dbReference>
<dbReference type="GO" id="GO:0005886">
    <property type="term" value="C:plasma membrane"/>
    <property type="evidence" value="ECO:0007669"/>
    <property type="project" value="TreeGrafter"/>
</dbReference>
<dbReference type="InterPro" id="IPR013685">
    <property type="entry name" value="POTRA_FtsQ_type"/>
</dbReference>
<evidence type="ECO:0000256" key="6">
    <source>
        <dbReference type="ARBA" id="ARBA00023136"/>
    </source>
</evidence>
<gene>
    <name evidence="10" type="primary">divIB</name>
    <name evidence="10" type="ORF">WY13_03586</name>
</gene>
<comment type="subcellular location">
    <subcellularLocation>
        <location evidence="1">Membrane</location>
    </subcellularLocation>
</comment>
<dbReference type="EMBL" id="LITT01000062">
    <property type="protein sequence ID" value="OAA83258.1"/>
    <property type="molecule type" value="Genomic_DNA"/>
</dbReference>
<evidence type="ECO:0000256" key="4">
    <source>
        <dbReference type="ARBA" id="ARBA00022692"/>
    </source>
</evidence>
<keyword evidence="6 8" id="KW-0472">Membrane</keyword>
<proteinExistence type="predicted"/>
<evidence type="ECO:0000259" key="9">
    <source>
        <dbReference type="PROSITE" id="PS51779"/>
    </source>
</evidence>
<organism evidence="10 11">
    <name type="scientific">Clostridium ljungdahlii</name>
    <dbReference type="NCBI Taxonomy" id="1538"/>
    <lineage>
        <taxon>Bacteria</taxon>
        <taxon>Bacillati</taxon>
        <taxon>Bacillota</taxon>
        <taxon>Clostridia</taxon>
        <taxon>Eubacteriales</taxon>
        <taxon>Clostridiaceae</taxon>
        <taxon>Clostridium</taxon>
    </lineage>
</organism>
<dbReference type="Pfam" id="PF08478">
    <property type="entry name" value="POTRA_1"/>
    <property type="match status" value="1"/>
</dbReference>
<dbReference type="RefSeq" id="WP_063556852.1">
    <property type="nucleotide sequence ID" value="NZ_LITT01000062.1"/>
</dbReference>